<proteinExistence type="predicted"/>
<reference evidence="1" key="1">
    <citation type="submission" date="2022-08" db="EMBL/GenBank/DDBJ databases">
        <title>Genome Sequence of Fusarium decemcellulare.</title>
        <authorList>
            <person name="Buettner E."/>
        </authorList>
    </citation>
    <scope>NUCLEOTIDE SEQUENCE</scope>
    <source>
        <strain evidence="1">Babe19</strain>
    </source>
</reference>
<dbReference type="Proteomes" id="UP001148629">
    <property type="component" value="Unassembled WGS sequence"/>
</dbReference>
<protein>
    <submittedName>
        <fullName evidence="1">Uncharacterized protein</fullName>
    </submittedName>
</protein>
<dbReference type="EMBL" id="JANRMS010000762">
    <property type="protein sequence ID" value="KAJ3534725.1"/>
    <property type="molecule type" value="Genomic_DNA"/>
</dbReference>
<comment type="caution">
    <text evidence="1">The sequence shown here is derived from an EMBL/GenBank/DDBJ whole genome shotgun (WGS) entry which is preliminary data.</text>
</comment>
<evidence type="ECO:0000313" key="1">
    <source>
        <dbReference type="EMBL" id="KAJ3534725.1"/>
    </source>
</evidence>
<evidence type="ECO:0000313" key="2">
    <source>
        <dbReference type="Proteomes" id="UP001148629"/>
    </source>
</evidence>
<name>A0ACC1S997_9HYPO</name>
<keyword evidence="2" id="KW-1185">Reference proteome</keyword>
<organism evidence="1 2">
    <name type="scientific">Fusarium decemcellulare</name>
    <dbReference type="NCBI Taxonomy" id="57161"/>
    <lineage>
        <taxon>Eukaryota</taxon>
        <taxon>Fungi</taxon>
        <taxon>Dikarya</taxon>
        <taxon>Ascomycota</taxon>
        <taxon>Pezizomycotina</taxon>
        <taxon>Sordariomycetes</taxon>
        <taxon>Hypocreomycetidae</taxon>
        <taxon>Hypocreales</taxon>
        <taxon>Nectriaceae</taxon>
        <taxon>Fusarium</taxon>
        <taxon>Fusarium decemcellulare species complex</taxon>
    </lineage>
</organism>
<accession>A0ACC1S997</accession>
<sequence>MRRAHSFVIAEKNRLVVEIETLLAYFHLAIFGYFECLYRGSQRHTAEAAQQHMVGKSHFKFDLSDHEGSDDEVGDDGEDGRDIEEEADGAKGAGPSKFGQLDGATLRLPSGKLLSRIWGSPISHQFWV</sequence>
<gene>
    <name evidence="1" type="ORF">NM208_g7423</name>
</gene>